<dbReference type="InterPro" id="IPR024705">
    <property type="entry name" value="Ssp411"/>
</dbReference>
<feature type="domain" description="Spermatogenesis-associated protein 20-like TRX" evidence="1">
    <location>
        <begin position="18"/>
        <end position="150"/>
    </location>
</feature>
<name>A0A285N3I2_9AQUI</name>
<dbReference type="SUPFAM" id="SSF48208">
    <property type="entry name" value="Six-hairpin glycosidases"/>
    <property type="match status" value="1"/>
</dbReference>
<dbReference type="Pfam" id="PF03190">
    <property type="entry name" value="Thioredox_DsbH"/>
    <property type="match status" value="1"/>
</dbReference>
<dbReference type="EMBL" id="OBEI01000001">
    <property type="protein sequence ID" value="SNZ04015.1"/>
    <property type="molecule type" value="Genomic_DNA"/>
</dbReference>
<dbReference type="PIRSF" id="PIRSF006402">
    <property type="entry name" value="UCP006402_thioredoxin"/>
    <property type="match status" value="1"/>
</dbReference>
<dbReference type="AlphaFoldDB" id="A0A285N3I2"/>
<dbReference type="OrthoDB" id="9762614at2"/>
<dbReference type="Gene3D" id="3.40.30.10">
    <property type="entry name" value="Glutaredoxin"/>
    <property type="match status" value="1"/>
</dbReference>
<dbReference type="GO" id="GO:0005975">
    <property type="term" value="P:carbohydrate metabolic process"/>
    <property type="evidence" value="ECO:0007669"/>
    <property type="project" value="InterPro"/>
</dbReference>
<keyword evidence="3" id="KW-1185">Reference proteome</keyword>
<dbReference type="RefSeq" id="WP_144020025.1">
    <property type="nucleotide sequence ID" value="NZ_OBEI01000001.1"/>
</dbReference>
<proteinExistence type="predicted"/>
<protein>
    <recommendedName>
        <fullName evidence="1">Spermatogenesis-associated protein 20-like TRX domain-containing protein</fullName>
    </recommendedName>
</protein>
<evidence type="ECO:0000259" key="1">
    <source>
        <dbReference type="Pfam" id="PF03190"/>
    </source>
</evidence>
<reference evidence="3" key="1">
    <citation type="submission" date="2017-09" db="EMBL/GenBank/DDBJ databases">
        <authorList>
            <person name="Varghese N."/>
            <person name="Submissions S."/>
        </authorList>
    </citation>
    <scope>NUCLEOTIDE SEQUENCE [LARGE SCALE GENOMIC DNA]</scope>
    <source>
        <strain evidence="3">DSM 15103</strain>
    </source>
</reference>
<gene>
    <name evidence="2" type="ORF">SAMN06265182_0530</name>
</gene>
<dbReference type="Proteomes" id="UP000219036">
    <property type="component" value="Unassembled WGS sequence"/>
</dbReference>
<dbReference type="SUPFAM" id="SSF52833">
    <property type="entry name" value="Thioredoxin-like"/>
    <property type="match status" value="1"/>
</dbReference>
<dbReference type="Gene3D" id="1.50.10.20">
    <property type="match status" value="1"/>
</dbReference>
<dbReference type="PANTHER" id="PTHR42899">
    <property type="entry name" value="SPERMATOGENESIS-ASSOCIATED PROTEIN 20"/>
    <property type="match status" value="1"/>
</dbReference>
<dbReference type="InterPro" id="IPR004879">
    <property type="entry name" value="Ssp411-like_TRX"/>
</dbReference>
<evidence type="ECO:0000313" key="2">
    <source>
        <dbReference type="EMBL" id="SNZ04015.1"/>
    </source>
</evidence>
<dbReference type="InterPro" id="IPR008928">
    <property type="entry name" value="6-hairpin_glycosidase_sf"/>
</dbReference>
<accession>A0A285N3I2</accession>
<dbReference type="PANTHER" id="PTHR42899:SF1">
    <property type="entry name" value="SPERMATOGENESIS-ASSOCIATED PROTEIN 20"/>
    <property type="match status" value="1"/>
</dbReference>
<sequence length="592" mass="69622">MRFLAVLLILISLSYGSEIKWYSFEEGLKKATEDKKLILLDIYAQWCHWCNVMENTTYRDKDVIKIIEKHYIPVRVDAEKRPDINKRYNQGGLPSTVILDSNGNILWGGIYLSPEDMYRVLSYFASLNPQQIKKISEENKKKSERIKKRFFMKVKEKEPSPSYIKKVFKSVKIRFDSENGGFYGYPKFPEEELPHFLLIYWKFFNSKEAKNMLTKTVEGYMKLIDPVEEGIFRYSVNEFWTQPHYEKLLKDQADLSVMFFDIYGGTTDKKYLRSAISLLDFSIERLYSRENSLFYNSQGADIVDEDGTLLMTGEEFFVLGRKDRERAIKELGYSPKIEKEFYYGVNALMSKALLYGYAFTKNDKYKTIGIAVLNRVISESFTKKGVYYSKDNKDFYLSQNIYTLEALITAYQLTGKIRYLKKAEELFSILKKHYFSKKLKILTDFKDTGLSTNRISFIDDIFLLNRRAVHYFYYLYLLTGKTEYRDFADILIKHLPGKVNINTAIGFFIYLYPPLSVHIYSCPEVLPEIFSVFPYWVSVHTVDSEEVKKLGYIPEKKCISYICNADLCFFKVDKTEDIPEFIHKSLNSYKTF</sequence>
<organism evidence="2 3">
    <name type="scientific">Persephonella hydrogeniphila</name>
    <dbReference type="NCBI Taxonomy" id="198703"/>
    <lineage>
        <taxon>Bacteria</taxon>
        <taxon>Pseudomonadati</taxon>
        <taxon>Aquificota</taxon>
        <taxon>Aquificia</taxon>
        <taxon>Aquificales</taxon>
        <taxon>Hydrogenothermaceae</taxon>
        <taxon>Persephonella</taxon>
    </lineage>
</organism>
<dbReference type="InterPro" id="IPR036249">
    <property type="entry name" value="Thioredoxin-like_sf"/>
</dbReference>
<evidence type="ECO:0000313" key="3">
    <source>
        <dbReference type="Proteomes" id="UP000219036"/>
    </source>
</evidence>